<comment type="caution">
    <text evidence="2">The sequence shown here is derived from an EMBL/GenBank/DDBJ whole genome shotgun (WGS) entry which is preliminary data.</text>
</comment>
<dbReference type="InterPro" id="IPR057043">
    <property type="entry name" value="PARP14_KH_2"/>
</dbReference>
<dbReference type="EMBL" id="JARBDR010000141">
    <property type="protein sequence ID" value="KAJ8320635.1"/>
    <property type="molecule type" value="Genomic_DNA"/>
</dbReference>
<organism evidence="2 3">
    <name type="scientific">Tegillarca granosa</name>
    <name type="common">Malaysian cockle</name>
    <name type="synonym">Anadara granosa</name>
    <dbReference type="NCBI Taxonomy" id="220873"/>
    <lineage>
        <taxon>Eukaryota</taxon>
        <taxon>Metazoa</taxon>
        <taxon>Spiralia</taxon>
        <taxon>Lophotrochozoa</taxon>
        <taxon>Mollusca</taxon>
        <taxon>Bivalvia</taxon>
        <taxon>Autobranchia</taxon>
        <taxon>Pteriomorphia</taxon>
        <taxon>Arcoida</taxon>
        <taxon>Arcoidea</taxon>
        <taxon>Arcidae</taxon>
        <taxon>Tegillarca</taxon>
    </lineage>
</organism>
<evidence type="ECO:0000313" key="2">
    <source>
        <dbReference type="EMBL" id="KAJ8320635.1"/>
    </source>
</evidence>
<sequence length="158" mass="18034">MSMLQLNGQQQTDDPLKITCTLSTDVKDYKKLAKSWKKSTLEILDQFLNAINIEKIDILQEAWDLVLDGLKSLNVTHPDGVTISIDKTATEIFVVGYKNIIDEVSKQVKQIVNKVTEELDRKKKQVVETINIDKPYQLGFYDSSNSKTKWLTNSRVSK</sequence>
<dbReference type="Proteomes" id="UP001217089">
    <property type="component" value="Unassembled WGS sequence"/>
</dbReference>
<accession>A0ABQ9FWI0</accession>
<name>A0ABQ9FWI0_TEGGR</name>
<gene>
    <name evidence="2" type="ORF">KUTeg_002222</name>
</gene>
<protein>
    <recommendedName>
        <fullName evidence="1">PARP14 second type I KH domain-containing protein</fullName>
    </recommendedName>
</protein>
<reference evidence="2 3" key="1">
    <citation type="submission" date="2022-12" db="EMBL/GenBank/DDBJ databases">
        <title>Chromosome-level genome of Tegillarca granosa.</title>
        <authorList>
            <person name="Kim J."/>
        </authorList>
    </citation>
    <scope>NUCLEOTIDE SEQUENCE [LARGE SCALE GENOMIC DNA]</scope>
    <source>
        <strain evidence="2">Teg-2019</strain>
        <tissue evidence="2">Adductor muscle</tissue>
    </source>
</reference>
<keyword evidence="3" id="KW-1185">Reference proteome</keyword>
<dbReference type="Pfam" id="PF23248">
    <property type="entry name" value="KH_PARP14_2"/>
    <property type="match status" value="1"/>
</dbReference>
<evidence type="ECO:0000313" key="3">
    <source>
        <dbReference type="Proteomes" id="UP001217089"/>
    </source>
</evidence>
<feature type="domain" description="PARP14 second type I KH" evidence="1">
    <location>
        <begin position="61"/>
        <end position="124"/>
    </location>
</feature>
<proteinExistence type="predicted"/>
<evidence type="ECO:0000259" key="1">
    <source>
        <dbReference type="Pfam" id="PF23248"/>
    </source>
</evidence>